<name>A0ABC8QMS6_9AQUA</name>
<evidence type="ECO:0000313" key="2">
    <source>
        <dbReference type="Proteomes" id="UP001642360"/>
    </source>
</evidence>
<dbReference type="AlphaFoldDB" id="A0ABC8QMS6"/>
<organism evidence="1 2">
    <name type="scientific">Ilex paraguariensis</name>
    <name type="common">yerba mate</name>
    <dbReference type="NCBI Taxonomy" id="185542"/>
    <lineage>
        <taxon>Eukaryota</taxon>
        <taxon>Viridiplantae</taxon>
        <taxon>Streptophyta</taxon>
        <taxon>Embryophyta</taxon>
        <taxon>Tracheophyta</taxon>
        <taxon>Spermatophyta</taxon>
        <taxon>Magnoliopsida</taxon>
        <taxon>eudicotyledons</taxon>
        <taxon>Gunneridae</taxon>
        <taxon>Pentapetalae</taxon>
        <taxon>asterids</taxon>
        <taxon>campanulids</taxon>
        <taxon>Aquifoliales</taxon>
        <taxon>Aquifoliaceae</taxon>
        <taxon>Ilex</taxon>
    </lineage>
</organism>
<protein>
    <submittedName>
        <fullName evidence="1">Uncharacterized protein</fullName>
    </submittedName>
</protein>
<dbReference type="EMBL" id="CAUOFW020000263">
    <property type="protein sequence ID" value="CAK9133971.1"/>
    <property type="molecule type" value="Genomic_DNA"/>
</dbReference>
<reference evidence="1 2" key="1">
    <citation type="submission" date="2024-02" db="EMBL/GenBank/DDBJ databases">
        <authorList>
            <person name="Vignale AGUSTIN F."/>
            <person name="Sosa J E."/>
            <person name="Modenutti C."/>
        </authorList>
    </citation>
    <scope>NUCLEOTIDE SEQUENCE [LARGE SCALE GENOMIC DNA]</scope>
</reference>
<sequence length="119" mass="13903">MGEMMLHENQVYRDVNYNDYFNYQSFMENPLPTMQAPNYTQYSVKNLLNLVDDAHRKDSSFDLPAITDQWIPPALHQPLPVGMKQNFGPQWHNFVADERAKTIPNFPKEIRPVFTDASL</sequence>
<evidence type="ECO:0000313" key="1">
    <source>
        <dbReference type="EMBL" id="CAK9133971.1"/>
    </source>
</evidence>
<proteinExistence type="predicted"/>
<accession>A0ABC8QMS6</accession>
<feature type="non-terminal residue" evidence="1">
    <location>
        <position position="119"/>
    </location>
</feature>
<keyword evidence="2" id="KW-1185">Reference proteome</keyword>
<gene>
    <name evidence="1" type="ORF">ILEXP_LOCUS902</name>
</gene>
<comment type="caution">
    <text evidence="1">The sequence shown here is derived from an EMBL/GenBank/DDBJ whole genome shotgun (WGS) entry which is preliminary data.</text>
</comment>
<dbReference type="Proteomes" id="UP001642360">
    <property type="component" value="Unassembled WGS sequence"/>
</dbReference>